<evidence type="ECO:0000313" key="2">
    <source>
        <dbReference type="Proteomes" id="UP001634393"/>
    </source>
</evidence>
<keyword evidence="2" id="KW-1185">Reference proteome</keyword>
<dbReference type="AlphaFoldDB" id="A0ABD3TLV1"/>
<dbReference type="EMBL" id="JBJXBP010000003">
    <property type="protein sequence ID" value="KAL3838039.1"/>
    <property type="molecule type" value="Genomic_DNA"/>
</dbReference>
<accession>A0ABD3TLV1</accession>
<gene>
    <name evidence="1" type="ORF">ACJIZ3_022630</name>
</gene>
<comment type="caution">
    <text evidence="1">The sequence shown here is derived from an EMBL/GenBank/DDBJ whole genome shotgun (WGS) entry which is preliminary data.</text>
</comment>
<sequence>MLVKNCIFPARGKKLIQIGGLILAKARIEEGRIHNPSPQIKPEATAGIMKLASLLLTLCHT</sequence>
<dbReference type="Proteomes" id="UP001634393">
    <property type="component" value="Unassembled WGS sequence"/>
</dbReference>
<organism evidence="1 2">
    <name type="scientific">Penstemon smallii</name>
    <dbReference type="NCBI Taxonomy" id="265156"/>
    <lineage>
        <taxon>Eukaryota</taxon>
        <taxon>Viridiplantae</taxon>
        <taxon>Streptophyta</taxon>
        <taxon>Embryophyta</taxon>
        <taxon>Tracheophyta</taxon>
        <taxon>Spermatophyta</taxon>
        <taxon>Magnoliopsida</taxon>
        <taxon>eudicotyledons</taxon>
        <taxon>Gunneridae</taxon>
        <taxon>Pentapetalae</taxon>
        <taxon>asterids</taxon>
        <taxon>lamiids</taxon>
        <taxon>Lamiales</taxon>
        <taxon>Plantaginaceae</taxon>
        <taxon>Cheloneae</taxon>
        <taxon>Penstemon</taxon>
    </lineage>
</organism>
<protein>
    <submittedName>
        <fullName evidence="1">Uncharacterized protein</fullName>
    </submittedName>
</protein>
<name>A0ABD3TLV1_9LAMI</name>
<evidence type="ECO:0000313" key="1">
    <source>
        <dbReference type="EMBL" id="KAL3838039.1"/>
    </source>
</evidence>
<reference evidence="1 2" key="1">
    <citation type="submission" date="2024-12" db="EMBL/GenBank/DDBJ databases">
        <title>The unique morphological basis and parallel evolutionary history of personate flowers in Penstemon.</title>
        <authorList>
            <person name="Depatie T.H."/>
            <person name="Wessinger C.A."/>
        </authorList>
    </citation>
    <scope>NUCLEOTIDE SEQUENCE [LARGE SCALE GENOMIC DNA]</scope>
    <source>
        <strain evidence="1">WTNN_2</strain>
        <tissue evidence="1">Leaf</tissue>
    </source>
</reference>
<proteinExistence type="predicted"/>